<keyword evidence="2" id="KW-1185">Reference proteome</keyword>
<accession>A0ABN2G3C6</accession>
<dbReference type="Proteomes" id="UP001500064">
    <property type="component" value="Unassembled WGS sequence"/>
</dbReference>
<evidence type="ECO:0000313" key="1">
    <source>
        <dbReference type="EMBL" id="GAA1664157.1"/>
    </source>
</evidence>
<organism evidence="1 2">
    <name type="scientific">Nonomuraea maheshkhaliensis</name>
    <dbReference type="NCBI Taxonomy" id="419590"/>
    <lineage>
        <taxon>Bacteria</taxon>
        <taxon>Bacillati</taxon>
        <taxon>Actinomycetota</taxon>
        <taxon>Actinomycetes</taxon>
        <taxon>Streptosporangiales</taxon>
        <taxon>Streptosporangiaceae</taxon>
        <taxon>Nonomuraea</taxon>
    </lineage>
</organism>
<dbReference type="EMBL" id="BAAAMU010000070">
    <property type="protein sequence ID" value="GAA1664157.1"/>
    <property type="molecule type" value="Genomic_DNA"/>
</dbReference>
<gene>
    <name evidence="1" type="ORF">GCM10009733_072380</name>
</gene>
<evidence type="ECO:0000313" key="2">
    <source>
        <dbReference type="Proteomes" id="UP001500064"/>
    </source>
</evidence>
<sequence>MAPFNRFATSNTGRRLLDAYLRDIYQDIDDWLPIPAAAGTDYRGSLERHLADLDFPRTLAAYLDETGDEETVSAMEDLHHRIRETFEPVASYPIPITALTELEDHIRRSIQRADDATAMVSVVFAHPRSIVFRDLRNNFAYINVRSGEAWDVYFAGYVKVPLINRWRFDAESFNETRKAIESLHQKALRSIHSPAQYARSWNFSGTADIVSFMAYLQDDIHLDWLSLHACRLLDADGRYLRYSLGEIVESLSDWRKEDDAVMREFAPGEMNREVASALSLKSVLTATAQQFPGGIAVNAAYDLLKKVLGG</sequence>
<comment type="caution">
    <text evidence="1">The sequence shown here is derived from an EMBL/GenBank/DDBJ whole genome shotgun (WGS) entry which is preliminary data.</text>
</comment>
<name>A0ABN2G3C6_9ACTN</name>
<protein>
    <submittedName>
        <fullName evidence="1">Uncharacterized protein</fullName>
    </submittedName>
</protein>
<reference evidence="1 2" key="1">
    <citation type="journal article" date="2019" name="Int. J. Syst. Evol. Microbiol.">
        <title>The Global Catalogue of Microorganisms (GCM) 10K type strain sequencing project: providing services to taxonomists for standard genome sequencing and annotation.</title>
        <authorList>
            <consortium name="The Broad Institute Genomics Platform"/>
            <consortium name="The Broad Institute Genome Sequencing Center for Infectious Disease"/>
            <person name="Wu L."/>
            <person name="Ma J."/>
        </authorList>
    </citation>
    <scope>NUCLEOTIDE SEQUENCE [LARGE SCALE GENOMIC DNA]</scope>
    <source>
        <strain evidence="1 2">JCM 13929</strain>
    </source>
</reference>
<proteinExistence type="predicted"/>
<dbReference type="RefSeq" id="WP_346111151.1">
    <property type="nucleotide sequence ID" value="NZ_BAAAMU010000070.1"/>
</dbReference>